<dbReference type="CDD" id="cd00446">
    <property type="entry name" value="GrpE"/>
    <property type="match status" value="1"/>
</dbReference>
<dbReference type="EMBL" id="CP119943">
    <property type="protein sequence ID" value="WFC97382.1"/>
    <property type="molecule type" value="Genomic_DNA"/>
</dbReference>
<evidence type="ECO:0000256" key="4">
    <source>
        <dbReference type="RuleBase" id="RU000640"/>
    </source>
</evidence>
<evidence type="ECO:0000256" key="3">
    <source>
        <dbReference type="ARBA" id="ARBA00023186"/>
    </source>
</evidence>
<dbReference type="PROSITE" id="PS01071">
    <property type="entry name" value="GRPE"/>
    <property type="match status" value="1"/>
</dbReference>
<dbReference type="AlphaFoldDB" id="A0AAJ5YPH8"/>
<comment type="function">
    <text evidence="4">Essential component of the PAM complex, a complex required for the translocation of transit peptide-containing proteins from the inner membrane into the mitochondrial matrix in an ATP-dependent manner.</text>
</comment>
<comment type="similarity">
    <text evidence="2 5">Belongs to the GrpE family.</text>
</comment>
<evidence type="ECO:0000256" key="1">
    <source>
        <dbReference type="ARBA" id="ARBA00004305"/>
    </source>
</evidence>
<evidence type="ECO:0000256" key="2">
    <source>
        <dbReference type="ARBA" id="ARBA00009054"/>
    </source>
</evidence>
<dbReference type="PRINTS" id="PR00773">
    <property type="entry name" value="GRPEPROTEIN"/>
</dbReference>
<dbReference type="Gene3D" id="3.90.20.20">
    <property type="match status" value="1"/>
</dbReference>
<evidence type="ECO:0000313" key="7">
    <source>
        <dbReference type="EMBL" id="WFC97382.1"/>
    </source>
</evidence>
<protein>
    <recommendedName>
        <fullName evidence="4">GrpE protein homolog</fullName>
    </recommendedName>
</protein>
<proteinExistence type="inferred from homology"/>
<gene>
    <name evidence="7" type="primary">mge1</name>
    <name evidence="7" type="ORF">MYAM1_000092</name>
</gene>
<dbReference type="GO" id="GO:0000774">
    <property type="term" value="F:adenyl-nucleotide exchange factor activity"/>
    <property type="evidence" value="ECO:0007669"/>
    <property type="project" value="InterPro"/>
</dbReference>
<keyword evidence="8" id="KW-1185">Reference proteome</keyword>
<feature type="compositionally biased region" description="Basic and acidic residues" evidence="6">
    <location>
        <begin position="38"/>
        <end position="52"/>
    </location>
</feature>
<dbReference type="GO" id="GO:0030150">
    <property type="term" value="P:protein import into mitochondrial matrix"/>
    <property type="evidence" value="ECO:0007669"/>
    <property type="project" value="TreeGrafter"/>
</dbReference>
<evidence type="ECO:0000313" key="8">
    <source>
        <dbReference type="Proteomes" id="UP001219567"/>
    </source>
</evidence>
<dbReference type="InterPro" id="IPR000740">
    <property type="entry name" value="GrpE"/>
</dbReference>
<dbReference type="GO" id="GO:0042803">
    <property type="term" value="F:protein homodimerization activity"/>
    <property type="evidence" value="ECO:0007669"/>
    <property type="project" value="InterPro"/>
</dbReference>
<dbReference type="SUPFAM" id="SSF58014">
    <property type="entry name" value="Coiled-coil domain of nucleotide exchange factor GrpE"/>
    <property type="match status" value="1"/>
</dbReference>
<reference evidence="7 8" key="1">
    <citation type="submission" date="2023-03" db="EMBL/GenBank/DDBJ databases">
        <title>Mating type loci evolution in Malassezia.</title>
        <authorList>
            <person name="Coelho M.A."/>
        </authorList>
    </citation>
    <scope>NUCLEOTIDE SEQUENCE [LARGE SCALE GENOMIC DNA]</scope>
    <source>
        <strain evidence="7 8">CBS 9725</strain>
    </source>
</reference>
<keyword evidence="3 4" id="KW-0143">Chaperone</keyword>
<sequence length="229" mass="25232">MSMVAMTATRNALGVFSRPIRTPASFGSARSLVRFYSDKAEDKKPEDADPAKDSQGSEASETDVQLKEKDARIKELTDQVLYGKAEMQNLQRRSAEEKKNASDFGISKLAKDLTDSIDVLDLALKSVPEALRTGGESQTKPEDIQRALTELYGGVSLTRKSLLDMLRKHGIEQFDPTGQPFDPQMHEALYQAPIPDKTPGSVLECSKVGYKIKDRLLRVAQVGVVQDTS</sequence>
<feature type="region of interest" description="Disordered" evidence="6">
    <location>
        <begin position="38"/>
        <end position="69"/>
    </location>
</feature>
<evidence type="ECO:0000256" key="6">
    <source>
        <dbReference type="SAM" id="MobiDB-lite"/>
    </source>
</evidence>
<dbReference type="Proteomes" id="UP001219567">
    <property type="component" value="Chromosome 1"/>
</dbReference>
<dbReference type="SUPFAM" id="SSF51064">
    <property type="entry name" value="Head domain of nucleotide exchange factor GrpE"/>
    <property type="match status" value="1"/>
</dbReference>
<dbReference type="HAMAP" id="MF_01151">
    <property type="entry name" value="GrpE"/>
    <property type="match status" value="1"/>
</dbReference>
<dbReference type="Pfam" id="PF01025">
    <property type="entry name" value="GrpE"/>
    <property type="match status" value="1"/>
</dbReference>
<dbReference type="GO" id="GO:0051082">
    <property type="term" value="F:unfolded protein binding"/>
    <property type="evidence" value="ECO:0007669"/>
    <property type="project" value="TreeGrafter"/>
</dbReference>
<dbReference type="GO" id="GO:0006457">
    <property type="term" value="P:protein folding"/>
    <property type="evidence" value="ECO:0007669"/>
    <property type="project" value="InterPro"/>
</dbReference>
<dbReference type="InterPro" id="IPR013805">
    <property type="entry name" value="GrpE_CC"/>
</dbReference>
<dbReference type="PANTHER" id="PTHR21237">
    <property type="entry name" value="GRPE PROTEIN"/>
    <property type="match status" value="1"/>
</dbReference>
<keyword evidence="4" id="KW-0496">Mitochondrion</keyword>
<name>A0AAJ5YPH8_9BASI</name>
<feature type="compositionally biased region" description="Polar residues" evidence="6">
    <location>
        <begin position="54"/>
        <end position="63"/>
    </location>
</feature>
<dbReference type="PANTHER" id="PTHR21237:SF23">
    <property type="entry name" value="GRPE PROTEIN HOMOLOG, MITOCHONDRIAL"/>
    <property type="match status" value="1"/>
</dbReference>
<dbReference type="InterPro" id="IPR009012">
    <property type="entry name" value="GrpE_head"/>
</dbReference>
<dbReference type="GO" id="GO:0051087">
    <property type="term" value="F:protein-folding chaperone binding"/>
    <property type="evidence" value="ECO:0007669"/>
    <property type="project" value="InterPro"/>
</dbReference>
<dbReference type="Gene3D" id="2.30.22.10">
    <property type="entry name" value="Head domain of nucleotide exchange factor GrpE"/>
    <property type="match status" value="1"/>
</dbReference>
<evidence type="ECO:0000256" key="5">
    <source>
        <dbReference type="RuleBase" id="RU004478"/>
    </source>
</evidence>
<comment type="subcellular location">
    <subcellularLocation>
        <location evidence="1 4">Mitochondrion matrix</location>
    </subcellularLocation>
</comment>
<organism evidence="7 8">
    <name type="scientific">Malassezia yamatoensis</name>
    <dbReference type="NCBI Taxonomy" id="253288"/>
    <lineage>
        <taxon>Eukaryota</taxon>
        <taxon>Fungi</taxon>
        <taxon>Dikarya</taxon>
        <taxon>Basidiomycota</taxon>
        <taxon>Ustilaginomycotina</taxon>
        <taxon>Malasseziomycetes</taxon>
        <taxon>Malasseziales</taxon>
        <taxon>Malasseziaceae</taxon>
        <taxon>Malassezia</taxon>
    </lineage>
</organism>
<dbReference type="FunFam" id="2.30.22.10:FF:000002">
    <property type="entry name" value="GrpE protein homolog"/>
    <property type="match status" value="1"/>
</dbReference>
<accession>A0AAJ5YPH8</accession>
<dbReference type="GO" id="GO:0001405">
    <property type="term" value="C:PAM complex, Tim23 associated import motor"/>
    <property type="evidence" value="ECO:0007669"/>
    <property type="project" value="TreeGrafter"/>
</dbReference>